<dbReference type="OrthoDB" id="7763494at2759"/>
<feature type="transmembrane region" description="Helical" evidence="6">
    <location>
        <begin position="83"/>
        <end position="106"/>
    </location>
</feature>
<keyword evidence="2 6" id="KW-1003">Cell membrane</keyword>
<keyword evidence="4 6" id="KW-1133">Transmembrane helix</keyword>
<reference evidence="7" key="1">
    <citation type="submission" date="2022-01" db="EMBL/GenBank/DDBJ databases">
        <authorList>
            <person name="King R."/>
        </authorList>
    </citation>
    <scope>NUCLEOTIDE SEQUENCE</scope>
</reference>
<keyword evidence="6" id="KW-0807">Transducer</keyword>
<evidence type="ECO:0000256" key="5">
    <source>
        <dbReference type="ARBA" id="ARBA00023136"/>
    </source>
</evidence>
<sequence length="296" mass="34255">MTESSVFESKNIFHSSVPLHYLSKFVGLGFYKFNVNGSAFEVHVIHKICFIGSMLIFCLIFLYDSFSSFKTYFGYELEDTESSYLSSVKYIEMIFEMIFAFIIIIFHQNRIQHIQKVLINLNNFDETLKELKWRFLVKNSWKYFLAVIAFVVYIVLAICFQNLKTIMTLYDWFDLIVYQLNLLLYTTVITQFTVSVLAVKARLGVLRRNVKFVSHIAECANNIDSDDLPLATQMQLLMELLKLRPIKITCGFFEINLPLLLSNIVVVGNYLVIICQFEITQQANNSCADTASSKTV</sequence>
<dbReference type="GO" id="GO:0005886">
    <property type="term" value="C:plasma membrane"/>
    <property type="evidence" value="ECO:0007669"/>
    <property type="project" value="UniProtKB-SubCell"/>
</dbReference>
<evidence type="ECO:0000256" key="4">
    <source>
        <dbReference type="ARBA" id="ARBA00022989"/>
    </source>
</evidence>
<comment type="function">
    <text evidence="6">Gustatory receptor which mediates acceptance or avoidance behavior, depending on its substrates.</text>
</comment>
<evidence type="ECO:0000256" key="2">
    <source>
        <dbReference type="ARBA" id="ARBA00022475"/>
    </source>
</evidence>
<dbReference type="AlphaFoldDB" id="A0A9N9WX77"/>
<proteinExistence type="inferred from homology"/>
<comment type="subcellular location">
    <subcellularLocation>
        <location evidence="1 6">Cell membrane</location>
        <topology evidence="1 6">Multi-pass membrane protein</topology>
    </subcellularLocation>
</comment>
<dbReference type="Proteomes" id="UP001153620">
    <property type="component" value="Chromosome 3"/>
</dbReference>
<reference evidence="7" key="2">
    <citation type="submission" date="2022-10" db="EMBL/GenBank/DDBJ databases">
        <authorList>
            <consortium name="ENA_rothamsted_submissions"/>
            <consortium name="culmorum"/>
            <person name="King R."/>
        </authorList>
    </citation>
    <scope>NUCLEOTIDE SEQUENCE</scope>
</reference>
<protein>
    <recommendedName>
        <fullName evidence="6">Gustatory receptor</fullName>
    </recommendedName>
</protein>
<gene>
    <name evidence="7" type="ORF">CHIRRI_LOCUS10304</name>
</gene>
<dbReference type="GO" id="GO:0007165">
    <property type="term" value="P:signal transduction"/>
    <property type="evidence" value="ECO:0007669"/>
    <property type="project" value="UniProtKB-KW"/>
</dbReference>
<dbReference type="InterPro" id="IPR013604">
    <property type="entry name" value="7TM_chemorcpt"/>
</dbReference>
<keyword evidence="3 6" id="KW-0812">Transmembrane</keyword>
<accession>A0A9N9WX77</accession>
<dbReference type="EMBL" id="OU895879">
    <property type="protein sequence ID" value="CAG9807455.1"/>
    <property type="molecule type" value="Genomic_DNA"/>
</dbReference>
<feature type="transmembrane region" description="Helical" evidence="6">
    <location>
        <begin position="44"/>
        <end position="63"/>
    </location>
</feature>
<evidence type="ECO:0000256" key="6">
    <source>
        <dbReference type="RuleBase" id="RU363108"/>
    </source>
</evidence>
<comment type="similarity">
    <text evidence="6">Belongs to the insect chemoreceptor superfamily. Gustatory receptor (GR) family.</text>
</comment>
<evidence type="ECO:0000256" key="1">
    <source>
        <dbReference type="ARBA" id="ARBA00004651"/>
    </source>
</evidence>
<evidence type="ECO:0000313" key="7">
    <source>
        <dbReference type="EMBL" id="CAG9807455.1"/>
    </source>
</evidence>
<evidence type="ECO:0000256" key="3">
    <source>
        <dbReference type="ARBA" id="ARBA00022692"/>
    </source>
</evidence>
<dbReference type="Pfam" id="PF08395">
    <property type="entry name" value="7tm_7"/>
    <property type="match status" value="1"/>
</dbReference>
<feature type="transmembrane region" description="Helical" evidence="6">
    <location>
        <begin position="143"/>
        <end position="163"/>
    </location>
</feature>
<keyword evidence="5 6" id="KW-0472">Membrane</keyword>
<keyword evidence="8" id="KW-1185">Reference proteome</keyword>
<evidence type="ECO:0000313" key="8">
    <source>
        <dbReference type="Proteomes" id="UP001153620"/>
    </source>
</evidence>
<feature type="transmembrane region" description="Helical" evidence="6">
    <location>
        <begin position="175"/>
        <end position="199"/>
    </location>
</feature>
<organism evidence="7 8">
    <name type="scientific">Chironomus riparius</name>
    <dbReference type="NCBI Taxonomy" id="315576"/>
    <lineage>
        <taxon>Eukaryota</taxon>
        <taxon>Metazoa</taxon>
        <taxon>Ecdysozoa</taxon>
        <taxon>Arthropoda</taxon>
        <taxon>Hexapoda</taxon>
        <taxon>Insecta</taxon>
        <taxon>Pterygota</taxon>
        <taxon>Neoptera</taxon>
        <taxon>Endopterygota</taxon>
        <taxon>Diptera</taxon>
        <taxon>Nematocera</taxon>
        <taxon>Chironomoidea</taxon>
        <taxon>Chironomidae</taxon>
        <taxon>Chironominae</taxon>
        <taxon>Chironomus</taxon>
    </lineage>
</organism>
<keyword evidence="6" id="KW-0675">Receptor</keyword>
<comment type="caution">
    <text evidence="6">Lacks conserved residue(s) required for the propagation of feature annotation.</text>
</comment>
<dbReference type="GO" id="GO:0050909">
    <property type="term" value="P:sensory perception of taste"/>
    <property type="evidence" value="ECO:0007669"/>
    <property type="project" value="InterPro"/>
</dbReference>
<name>A0A9N9WX77_9DIPT</name>